<name>A0A0D5LT79_MAREN</name>
<evidence type="ECO:0000313" key="1">
    <source>
        <dbReference type="EMBL" id="AJY46962.1"/>
    </source>
</evidence>
<evidence type="ECO:0008006" key="3">
    <source>
        <dbReference type="Google" id="ProtNLM"/>
    </source>
</evidence>
<dbReference type="AlphaFoldDB" id="A0A0D5LT79"/>
<dbReference type="PANTHER" id="PTHR33986">
    <property type="entry name" value="OS02G0535700 PROTEIN"/>
    <property type="match status" value="1"/>
</dbReference>
<dbReference type="EMBL" id="CP010803">
    <property type="protein sequence ID" value="AJY46962.1"/>
    <property type="molecule type" value="Genomic_DNA"/>
</dbReference>
<protein>
    <recommendedName>
        <fullName evidence="3">Nucleoside-diphosphate sugar epimerase</fullName>
    </recommendedName>
</protein>
<accession>A0A0D5LT79</accession>
<evidence type="ECO:0000313" key="2">
    <source>
        <dbReference type="Proteomes" id="UP000032611"/>
    </source>
</evidence>
<dbReference type="InterPro" id="IPR009367">
    <property type="entry name" value="Elm1-like"/>
</dbReference>
<dbReference type="HOGENOM" id="CLU_048241_0_0_5"/>
<gene>
    <name evidence="1" type="ORF">TM49_16755</name>
</gene>
<dbReference type="Proteomes" id="UP000032611">
    <property type="component" value="Chromosome"/>
</dbReference>
<reference evidence="1 2" key="1">
    <citation type="journal article" date="2015" name="Genome Announc.">
        <title>Complete genome sequence of Martelella endophytica YC6887, which has antifungal activity associated with a halophyte.</title>
        <authorList>
            <person name="Khan A."/>
            <person name="Khan H."/>
            <person name="Chung E.J."/>
            <person name="Hossain M.T."/>
            <person name="Chung Y.R."/>
        </authorList>
    </citation>
    <scope>NUCLEOTIDE SEQUENCE [LARGE SCALE GENOMIC DNA]</scope>
    <source>
        <strain evidence="1">YC6887</strain>
    </source>
</reference>
<organism evidence="1 2">
    <name type="scientific">Martelella endophytica</name>
    <dbReference type="NCBI Taxonomy" id="1486262"/>
    <lineage>
        <taxon>Bacteria</taxon>
        <taxon>Pseudomonadati</taxon>
        <taxon>Pseudomonadota</taxon>
        <taxon>Alphaproteobacteria</taxon>
        <taxon>Hyphomicrobiales</taxon>
        <taxon>Aurantimonadaceae</taxon>
        <taxon>Martelella</taxon>
    </lineage>
</organism>
<dbReference type="PANTHER" id="PTHR33986:SF15">
    <property type="entry name" value="MITOCHONDRIAL FISSION PROTEIN ELM1"/>
    <property type="match status" value="1"/>
</dbReference>
<sequence length="320" mass="34956">MALRVWILTDGKMGDRVQCLGVANRLGVDAEERTIRPGKPWEWFMPWGPVPPAHRPDSASSPIAPPFPDLAIATGRRMVAYLKAIKAASGGRTFTVFLKDPHTGSSAADLIWVPRHDRLRGDNVLVSDTGPHPLTQEALAEAAANRPAAWDALPAPRLGLLIGDPVARARDRRAALERFLREVDHAKAESGSIIVTQSRRTPEDVMTALRARLAGFPHWIWSPEEDNPYRALLGFCDMLAVTADSHNMVSEALFTGKPVFPVITEGLNPKLARFLAKLEADGLVRPFSGSLAPYSYEPVDATALIAEAIQQAMRERATKA</sequence>
<proteinExistence type="predicted"/>
<dbReference type="STRING" id="1486262.TM49_16755"/>
<keyword evidence="2" id="KW-1185">Reference proteome</keyword>
<dbReference type="KEGG" id="mey:TM49_16755"/>
<dbReference type="Pfam" id="PF06258">
    <property type="entry name" value="Mito_fiss_Elm1"/>
    <property type="match status" value="1"/>
</dbReference>
<dbReference type="PATRIC" id="fig|1486262.3.peg.3465"/>